<evidence type="ECO:0000313" key="3">
    <source>
        <dbReference type="Proteomes" id="UP000035762"/>
    </source>
</evidence>
<proteinExistence type="predicted"/>
<name>A0A090MRP0_AFIFE</name>
<dbReference type="RefSeq" id="WP_009338627.1">
    <property type="nucleotide sequence ID" value="NZ_CCAZ020000002.1"/>
</dbReference>
<dbReference type="EMBL" id="CCAZ020000002">
    <property type="protein sequence ID" value="CEG10055.1"/>
    <property type="molecule type" value="Genomic_DNA"/>
</dbReference>
<keyword evidence="3" id="KW-1185">Reference proteome</keyword>
<sequence length="159" mass="16802">MLHFRMLASAIPLLAVGILAGGQFTSASQPCIALGRSSVQLATGPWQSPQHVSFTDDASRATVRVQLVDRPELADFTVADDVDASDDAAPTRKGCPITAATRYVTIAAHEKSSDPVIYLSEQPGDYRLYVNSAKISVRDAAALLVGAAPRPGKLVLSQL</sequence>
<gene>
    <name evidence="2" type="ORF">BN961_03489</name>
</gene>
<dbReference type="OrthoDB" id="8138752at2"/>
<protein>
    <submittedName>
        <fullName evidence="2">Uncharacterized protein</fullName>
    </submittedName>
</protein>
<comment type="caution">
    <text evidence="2">The sequence shown here is derived from an EMBL/GenBank/DDBJ whole genome shotgun (WGS) entry which is preliminary data.</text>
</comment>
<reference evidence="2 3" key="1">
    <citation type="journal article" date="2014" name="Genome Announc.">
        <title>Genome Sequence of Afipia felis Strain 76713, Isolated in Hospital Water Using an Amoeba Co-Culture Procedure.</title>
        <authorList>
            <person name="Benamar S."/>
            <person name="La Scola B."/>
            <person name="Croce O."/>
        </authorList>
    </citation>
    <scope>NUCLEOTIDE SEQUENCE [LARGE SCALE GENOMIC DNA]</scope>
    <source>
        <strain evidence="2 3">76713</strain>
    </source>
</reference>
<dbReference type="AlphaFoldDB" id="A0A090MRP0"/>
<accession>A0A090MRP0</accession>
<feature type="signal peptide" evidence="1">
    <location>
        <begin position="1"/>
        <end position="20"/>
    </location>
</feature>
<organism evidence="2 3">
    <name type="scientific">Afipia felis</name>
    <name type="common">Cat scratch disease bacillus</name>
    <dbReference type="NCBI Taxonomy" id="1035"/>
    <lineage>
        <taxon>Bacteria</taxon>
        <taxon>Pseudomonadati</taxon>
        <taxon>Pseudomonadota</taxon>
        <taxon>Alphaproteobacteria</taxon>
        <taxon>Hyphomicrobiales</taxon>
        <taxon>Nitrobacteraceae</taxon>
        <taxon>Afipia</taxon>
    </lineage>
</organism>
<dbReference type="STRING" id="1035.BN961_03489"/>
<dbReference type="Proteomes" id="UP000035762">
    <property type="component" value="Unassembled WGS sequence"/>
</dbReference>
<keyword evidence="1" id="KW-0732">Signal</keyword>
<evidence type="ECO:0000313" key="2">
    <source>
        <dbReference type="EMBL" id="CEG10055.1"/>
    </source>
</evidence>
<evidence type="ECO:0000256" key="1">
    <source>
        <dbReference type="SAM" id="SignalP"/>
    </source>
</evidence>
<feature type="chain" id="PRO_5001860284" evidence="1">
    <location>
        <begin position="21"/>
        <end position="159"/>
    </location>
</feature>